<proteinExistence type="predicted"/>
<name>A0ABW2T9P5_9ACTN</name>
<keyword evidence="1" id="KW-0812">Transmembrane</keyword>
<sequence>MERHGPVLAWFGHPVTVVAVLVLPVNDHLLKALWPGPVTGKLSDVAGLLVAPPLLALVLSPVLARLAAPAATVATGIGFTLVKTTEGGAELASRAWTLIAGPSRVLADPTDLVALPVLGVAWLVWRGCRSDQAVRRARALVVVPFALVGVTATSAVPPPPAALSVSADDESITVFIRSGPSSAAVSRDGGRTWSMRPDPVPVPATPSFLPSPATRACLPDDPGHCYRVSPPRLGVDESRDGGTSWRTVWGVSEGREDALRRSNDHSYLPWQGSTAVAVQRVPEGHVVVAANGTDGIAVRDPRGGWRRLGFSADGLYSDAAAPLDALNVDLRVEQRIGLFTGLLAFMAGMTAARRREPQDSGLAATAYALAALGFLSVQPSESLISPLFFLFGCACGLTATALMAAAAIKARVPAWTWITLSAIAVCMPAIIWTIFSGWLSGTPDDYSTARLLAWFAGCSGVGTSVLIGWTAARSAEERRVS</sequence>
<feature type="transmembrane region" description="Helical" evidence="1">
    <location>
        <begin position="451"/>
        <end position="472"/>
    </location>
</feature>
<protein>
    <recommendedName>
        <fullName evidence="4">Exo-alpha-sialidase</fullName>
    </recommendedName>
</protein>
<feature type="transmembrane region" description="Helical" evidence="1">
    <location>
        <begin position="383"/>
        <end position="408"/>
    </location>
</feature>
<feature type="transmembrane region" description="Helical" evidence="1">
    <location>
        <begin position="7"/>
        <end position="25"/>
    </location>
</feature>
<dbReference type="SUPFAM" id="SSF50939">
    <property type="entry name" value="Sialidases"/>
    <property type="match status" value="1"/>
</dbReference>
<dbReference type="Gene3D" id="2.130.10.10">
    <property type="entry name" value="YVTN repeat-like/Quinoprotein amine dehydrogenase"/>
    <property type="match status" value="1"/>
</dbReference>
<comment type="caution">
    <text evidence="2">The sequence shown here is derived from an EMBL/GenBank/DDBJ whole genome shotgun (WGS) entry which is preliminary data.</text>
</comment>
<dbReference type="Proteomes" id="UP001596514">
    <property type="component" value="Unassembled WGS sequence"/>
</dbReference>
<feature type="transmembrane region" description="Helical" evidence="1">
    <location>
        <begin position="415"/>
        <end position="439"/>
    </location>
</feature>
<reference evidence="3" key="1">
    <citation type="journal article" date="2019" name="Int. J. Syst. Evol. Microbiol.">
        <title>The Global Catalogue of Microorganisms (GCM) 10K type strain sequencing project: providing services to taxonomists for standard genome sequencing and annotation.</title>
        <authorList>
            <consortium name="The Broad Institute Genomics Platform"/>
            <consortium name="The Broad Institute Genome Sequencing Center for Infectious Disease"/>
            <person name="Wu L."/>
            <person name="Ma J."/>
        </authorList>
    </citation>
    <scope>NUCLEOTIDE SEQUENCE [LARGE SCALE GENOMIC DNA]</scope>
    <source>
        <strain evidence="3">JCM 10083</strain>
    </source>
</reference>
<keyword evidence="3" id="KW-1185">Reference proteome</keyword>
<feature type="transmembrane region" description="Helical" evidence="1">
    <location>
        <begin position="45"/>
        <end position="64"/>
    </location>
</feature>
<dbReference type="EMBL" id="JBHTEE010000001">
    <property type="protein sequence ID" value="MFC7604576.1"/>
    <property type="molecule type" value="Genomic_DNA"/>
</dbReference>
<keyword evidence="1" id="KW-0472">Membrane</keyword>
<feature type="transmembrane region" description="Helical" evidence="1">
    <location>
        <begin position="360"/>
        <end position="377"/>
    </location>
</feature>
<keyword evidence="1" id="KW-1133">Transmembrane helix</keyword>
<dbReference type="InterPro" id="IPR015943">
    <property type="entry name" value="WD40/YVTN_repeat-like_dom_sf"/>
</dbReference>
<evidence type="ECO:0000313" key="3">
    <source>
        <dbReference type="Proteomes" id="UP001596514"/>
    </source>
</evidence>
<evidence type="ECO:0008006" key="4">
    <source>
        <dbReference type="Google" id="ProtNLM"/>
    </source>
</evidence>
<organism evidence="2 3">
    <name type="scientific">Streptosporangium amethystogenes subsp. fukuiense</name>
    <dbReference type="NCBI Taxonomy" id="698418"/>
    <lineage>
        <taxon>Bacteria</taxon>
        <taxon>Bacillati</taxon>
        <taxon>Actinomycetota</taxon>
        <taxon>Actinomycetes</taxon>
        <taxon>Streptosporangiales</taxon>
        <taxon>Streptosporangiaceae</taxon>
        <taxon>Streptosporangium</taxon>
    </lineage>
</organism>
<accession>A0ABW2T9P5</accession>
<dbReference type="InterPro" id="IPR036278">
    <property type="entry name" value="Sialidase_sf"/>
</dbReference>
<gene>
    <name evidence="2" type="ORF">ACFQVD_31155</name>
</gene>
<evidence type="ECO:0000313" key="2">
    <source>
        <dbReference type="EMBL" id="MFC7604576.1"/>
    </source>
</evidence>
<dbReference type="RefSeq" id="WP_343970760.1">
    <property type="nucleotide sequence ID" value="NZ_BAAAGK010000087.1"/>
</dbReference>
<evidence type="ECO:0000256" key="1">
    <source>
        <dbReference type="SAM" id="Phobius"/>
    </source>
</evidence>